<reference evidence="3" key="2">
    <citation type="journal article" date="2023" name="Plants (Basel)">
        <title>Annotation of the Turnera subulata (Passifloraceae) Draft Genome Reveals the S-Locus Evolved after the Divergence of Turneroideae from Passifloroideae in a Stepwise Manner.</title>
        <authorList>
            <person name="Henning P.M."/>
            <person name="Roalson E.H."/>
            <person name="Mir W."/>
            <person name="McCubbin A.G."/>
            <person name="Shore J.S."/>
        </authorList>
    </citation>
    <scope>NUCLEOTIDE SEQUENCE</scope>
    <source>
        <strain evidence="3">F60SS</strain>
    </source>
</reference>
<evidence type="ECO:0000313" key="4">
    <source>
        <dbReference type="Proteomes" id="UP001141552"/>
    </source>
</evidence>
<gene>
    <name evidence="3" type="ORF">Tsubulata_021934</name>
</gene>
<dbReference type="OrthoDB" id="834107at2759"/>
<feature type="transmembrane region" description="Helical" evidence="2">
    <location>
        <begin position="128"/>
        <end position="151"/>
    </location>
</feature>
<feature type="transmembrane region" description="Helical" evidence="2">
    <location>
        <begin position="201"/>
        <end position="225"/>
    </location>
</feature>
<dbReference type="AlphaFoldDB" id="A0A9Q0F240"/>
<accession>A0A9Q0F240</accession>
<evidence type="ECO:0000313" key="3">
    <source>
        <dbReference type="EMBL" id="KAJ4822605.1"/>
    </source>
</evidence>
<dbReference type="EMBL" id="JAKUCV010007632">
    <property type="protein sequence ID" value="KAJ4822605.1"/>
    <property type="molecule type" value="Genomic_DNA"/>
</dbReference>
<keyword evidence="2" id="KW-0812">Transmembrane</keyword>
<keyword evidence="2" id="KW-0472">Membrane</keyword>
<dbReference type="PANTHER" id="PTHR48436">
    <property type="entry name" value="2, PUTATIVE-RELATED"/>
    <property type="match status" value="1"/>
</dbReference>
<sequence>MVHTKSDSSDMTSSSLAPSSPRSPKLPRAVYYVQSPSRDSHDDGDKSSSMQPSPTESPSHPSSYARHSRASSSSRVSGTYGPSSAAVAGGGPTSKKGLLLSKCEVIQEEGSDYFEYQYQKERRERRRCLVLMVLVGFVAGFSLLCLTLWGVSRPYKPRIRVQSITVDDFYFGEGSDLTGVPTKMLTMNCSLKMNIYNPATFFGIHVSAIPVNLMYLQLTVATGGLKRYYQQRKSHRTVFVNLKGTKVPLYGAGASFANSDDNGGVPMSLVFEVRSRGNIVGKLVKSRHRKRVSCSVSISSHGNGSFKFMKDSCTFR</sequence>
<feature type="region of interest" description="Disordered" evidence="1">
    <location>
        <begin position="1"/>
        <end position="91"/>
    </location>
</feature>
<keyword evidence="2" id="KW-1133">Transmembrane helix</keyword>
<feature type="compositionally biased region" description="Low complexity" evidence="1">
    <location>
        <begin position="52"/>
        <end position="87"/>
    </location>
</feature>
<proteinExistence type="predicted"/>
<name>A0A9Q0F240_9ROSI</name>
<dbReference type="InterPro" id="IPR055276">
    <property type="entry name" value="NHL41-like"/>
</dbReference>
<evidence type="ECO:0008006" key="5">
    <source>
        <dbReference type="Google" id="ProtNLM"/>
    </source>
</evidence>
<protein>
    <recommendedName>
        <fullName evidence="5">Late embryogenesis abundant protein LEA-2 subgroup domain-containing protein</fullName>
    </recommendedName>
</protein>
<dbReference type="Proteomes" id="UP001141552">
    <property type="component" value="Unassembled WGS sequence"/>
</dbReference>
<evidence type="ECO:0000256" key="1">
    <source>
        <dbReference type="SAM" id="MobiDB-lite"/>
    </source>
</evidence>
<organism evidence="3 4">
    <name type="scientific">Turnera subulata</name>
    <dbReference type="NCBI Taxonomy" id="218843"/>
    <lineage>
        <taxon>Eukaryota</taxon>
        <taxon>Viridiplantae</taxon>
        <taxon>Streptophyta</taxon>
        <taxon>Embryophyta</taxon>
        <taxon>Tracheophyta</taxon>
        <taxon>Spermatophyta</taxon>
        <taxon>Magnoliopsida</taxon>
        <taxon>eudicotyledons</taxon>
        <taxon>Gunneridae</taxon>
        <taxon>Pentapetalae</taxon>
        <taxon>rosids</taxon>
        <taxon>fabids</taxon>
        <taxon>Malpighiales</taxon>
        <taxon>Passifloraceae</taxon>
        <taxon>Turnera</taxon>
    </lineage>
</organism>
<reference evidence="3" key="1">
    <citation type="submission" date="2022-02" db="EMBL/GenBank/DDBJ databases">
        <authorList>
            <person name="Henning P.M."/>
            <person name="McCubbin A.G."/>
            <person name="Shore J.S."/>
        </authorList>
    </citation>
    <scope>NUCLEOTIDE SEQUENCE</scope>
    <source>
        <strain evidence="3">F60SS</strain>
        <tissue evidence="3">Leaves</tissue>
    </source>
</reference>
<evidence type="ECO:0000256" key="2">
    <source>
        <dbReference type="SAM" id="Phobius"/>
    </source>
</evidence>
<feature type="compositionally biased region" description="Low complexity" evidence="1">
    <location>
        <begin position="9"/>
        <end position="29"/>
    </location>
</feature>
<dbReference type="PANTHER" id="PTHR48436:SF1">
    <property type="entry name" value="2, PUTATIVE-RELATED"/>
    <property type="match status" value="1"/>
</dbReference>
<comment type="caution">
    <text evidence="3">The sequence shown here is derived from an EMBL/GenBank/DDBJ whole genome shotgun (WGS) entry which is preliminary data.</text>
</comment>
<keyword evidence="4" id="KW-1185">Reference proteome</keyword>